<organism evidence="1 2">
    <name type="scientific">Babesia bigemina</name>
    <dbReference type="NCBI Taxonomy" id="5866"/>
    <lineage>
        <taxon>Eukaryota</taxon>
        <taxon>Sar</taxon>
        <taxon>Alveolata</taxon>
        <taxon>Apicomplexa</taxon>
        <taxon>Aconoidasida</taxon>
        <taxon>Piroplasmida</taxon>
        <taxon>Babesiidae</taxon>
        <taxon>Babesia</taxon>
    </lineage>
</organism>
<sequence>MIPPAGTVEDVVNGKTDDTINAWRGKNVIGGIGMQEMRHGAAGITANRNMAVGEVVDNHAISRIVVLPENSKIATQYIVNNALRLCRTVMCRWRLRAPHKNAGENMHLRTVENEAVVIIAGSMVMISMRRHQWLSGLSSSVSAVAANQGCQGHAVSAANRGGSSRTPKLRILVATGNIELQNGDNEKYVEEHDYKHGLFNHPQFKSISANGLLVAISATRHAVIIRRKPVAVIAEDVLTLTGGMGASSITVLPDAVKDFKAAEVQVSRQSLLAAGIGCRIVWHQPLEQVDPCEAKCLFEKSSSLEFFNFDTTLQSHGSDGLVQHALLETVKRATHNTIYVER</sequence>
<proteinExistence type="predicted"/>
<dbReference type="OrthoDB" id="336729at2759"/>
<dbReference type="AlphaFoldDB" id="A0A061D8L4"/>
<dbReference type="VEuPathDB" id="PiroplasmaDB:BBBOND_0103990"/>
<protein>
    <submittedName>
        <fullName evidence="1">Uncharacterized protein</fullName>
    </submittedName>
</protein>
<gene>
    <name evidence="1" type="ORF">BBBOND_0103990</name>
</gene>
<accession>A0A061D8L4</accession>
<keyword evidence="2" id="KW-1185">Reference proteome</keyword>
<dbReference type="Proteomes" id="UP000033188">
    <property type="component" value="Chromosome 1"/>
</dbReference>
<dbReference type="RefSeq" id="XP_012766276.1">
    <property type="nucleotide sequence ID" value="XM_012910822.1"/>
</dbReference>
<dbReference type="KEGG" id="bbig:BBBOND_0103990"/>
<evidence type="ECO:0000313" key="1">
    <source>
        <dbReference type="EMBL" id="CDR94090.1"/>
    </source>
</evidence>
<dbReference type="EMBL" id="LK391707">
    <property type="protein sequence ID" value="CDR94090.1"/>
    <property type="molecule type" value="Genomic_DNA"/>
</dbReference>
<dbReference type="GeneID" id="24562631"/>
<name>A0A061D8L4_BABBI</name>
<reference evidence="2" key="1">
    <citation type="journal article" date="2014" name="Nucleic Acids Res.">
        <title>The evolutionary dynamics of variant antigen genes in Babesia reveal a history of genomic innovation underlying host-parasite interaction.</title>
        <authorList>
            <person name="Jackson A.P."/>
            <person name="Otto T.D."/>
            <person name="Darby A."/>
            <person name="Ramaprasad A."/>
            <person name="Xia D."/>
            <person name="Echaide I.E."/>
            <person name="Farber M."/>
            <person name="Gahlot S."/>
            <person name="Gamble J."/>
            <person name="Gupta D."/>
            <person name="Gupta Y."/>
            <person name="Jackson L."/>
            <person name="Malandrin L."/>
            <person name="Malas T.B."/>
            <person name="Moussa E."/>
            <person name="Nair M."/>
            <person name="Reid A.J."/>
            <person name="Sanders M."/>
            <person name="Sharma J."/>
            <person name="Tracey A."/>
            <person name="Quail M.A."/>
            <person name="Weir W."/>
            <person name="Wastling J.M."/>
            <person name="Hall N."/>
            <person name="Willadsen P."/>
            <person name="Lingelbach K."/>
            <person name="Shiels B."/>
            <person name="Tait A."/>
            <person name="Berriman M."/>
            <person name="Allred D.R."/>
            <person name="Pain A."/>
        </authorList>
    </citation>
    <scope>NUCLEOTIDE SEQUENCE [LARGE SCALE GENOMIC DNA]</scope>
    <source>
        <strain evidence="2">Bond</strain>
    </source>
</reference>
<evidence type="ECO:0000313" key="2">
    <source>
        <dbReference type="Proteomes" id="UP000033188"/>
    </source>
</evidence>